<sequence>MVELNTAVLHFTFILLLNHVIAYTKINHWLICWYKTSILDNHSNYLVNKKLVF</sequence>
<dbReference type="EMBL" id="FR718730">
    <property type="protein sequence ID" value="CBX73531.1"/>
    <property type="molecule type" value="Genomic_DNA"/>
</dbReference>
<organism evidence="1">
    <name type="scientific">Yersinia enterocolitica W22703</name>
    <dbReference type="NCBI Taxonomy" id="913028"/>
    <lineage>
        <taxon>Bacteria</taxon>
        <taxon>Pseudomonadati</taxon>
        <taxon>Pseudomonadota</taxon>
        <taxon>Gammaproteobacteria</taxon>
        <taxon>Enterobacterales</taxon>
        <taxon>Yersiniaceae</taxon>
        <taxon>Yersinia</taxon>
    </lineage>
</organism>
<protein>
    <submittedName>
        <fullName evidence="1">Uncharacterized protein</fullName>
    </submittedName>
</protein>
<gene>
    <name evidence="1" type="ORF">YEW_AO02750</name>
</gene>
<reference evidence="1" key="1">
    <citation type="journal article" date="2011" name="BMC Genomics">
        <title>Shotgun sequencing of Yersinia enterocolitica strain W22703 (biotype 2, serotype O:9): genomic evidence for oscillation between invertebrates and mammals.</title>
        <authorList>
            <person name="Fuchs T.M."/>
            <person name="Brandt K."/>
            <person name="Starke M."/>
            <person name="Rattei T."/>
        </authorList>
    </citation>
    <scope>NUCLEOTIDE SEQUENCE</scope>
</reference>
<evidence type="ECO:0000313" key="1">
    <source>
        <dbReference type="EMBL" id="CBX73531.1"/>
    </source>
</evidence>
<name>F4N623_YEREN</name>
<proteinExistence type="predicted"/>
<accession>F4N623</accession>
<dbReference type="AlphaFoldDB" id="F4N623"/>